<dbReference type="Proteomes" id="UP000184052">
    <property type="component" value="Unassembled WGS sequence"/>
</dbReference>
<dbReference type="InterPro" id="IPR012653">
    <property type="entry name" value="Dimeth_MeTrfase_MtbB"/>
</dbReference>
<dbReference type="EMBL" id="FQZL01000008">
    <property type="protein sequence ID" value="SHI92407.1"/>
    <property type="molecule type" value="Genomic_DNA"/>
</dbReference>
<proteinExistence type="predicted"/>
<dbReference type="GO" id="GO:0015948">
    <property type="term" value="P:methanogenesis"/>
    <property type="evidence" value="ECO:0007669"/>
    <property type="project" value="InterPro"/>
</dbReference>
<dbReference type="AlphaFoldDB" id="A0A1M6F3W9"/>
<dbReference type="OrthoDB" id="2080895at2"/>
<dbReference type="GO" id="GO:0008168">
    <property type="term" value="F:methyltransferase activity"/>
    <property type="evidence" value="ECO:0007669"/>
    <property type="project" value="UniProtKB-KW"/>
</dbReference>
<keyword evidence="1" id="KW-0808">Transferase</keyword>
<dbReference type="GO" id="GO:0032259">
    <property type="term" value="P:methylation"/>
    <property type="evidence" value="ECO:0007669"/>
    <property type="project" value="UniProtKB-KW"/>
</dbReference>
<dbReference type="Pfam" id="PF09505">
    <property type="entry name" value="Dimeth_Pyl"/>
    <property type="match status" value="1"/>
</dbReference>
<sequence length="352" mass="38346">MAEEKKFRTSMGDGFIVHMTEEEIRSDIDAGVADAVKRGKISPLTEEEKNHLYNIIIMPGKVVGVEPGREVVSTNDSGSYKVSSKCMISIRRDEQAAIAERVWGCDSIDIGNTDYNYKTVKGIADREASTMRMALQKTTMPLFYGAMANLGFYTKPDGPVENWSMLLPDGRIEEAMEAQEEAIEHSVRDIVFVAEQIYNAGGDGINLDTTGAAGDADFLAALKATEIIKKEYPDLAVEIGMAGEFVLGMHGKLEYDGKRLAGMYTHDQVKAVEKAGASIFGAVVNTNCNKSFPWNIGRVCTFIKACTDVAEIPVHANVGMGVCGIPMNEILHTDIVSKTDKALIEICKIDGL</sequence>
<gene>
    <name evidence="1" type="ORF">SAMN02745751_01345</name>
</gene>
<dbReference type="STRING" id="1121476.SAMN02745751_01345"/>
<organism evidence="1 2">
    <name type="scientific">Dethiosulfatibacter aminovorans DSM 17477</name>
    <dbReference type="NCBI Taxonomy" id="1121476"/>
    <lineage>
        <taxon>Bacteria</taxon>
        <taxon>Bacillati</taxon>
        <taxon>Bacillota</taxon>
        <taxon>Tissierellia</taxon>
        <taxon>Dethiosulfatibacter</taxon>
    </lineage>
</organism>
<keyword evidence="2" id="KW-1185">Reference proteome</keyword>
<evidence type="ECO:0000313" key="1">
    <source>
        <dbReference type="EMBL" id="SHI92407.1"/>
    </source>
</evidence>
<evidence type="ECO:0000313" key="2">
    <source>
        <dbReference type="Proteomes" id="UP000184052"/>
    </source>
</evidence>
<protein>
    <submittedName>
        <fullName evidence="1">Dimethylamine:corrinoid methyltransferase</fullName>
    </submittedName>
</protein>
<reference evidence="1 2" key="1">
    <citation type="submission" date="2016-11" db="EMBL/GenBank/DDBJ databases">
        <authorList>
            <person name="Jaros S."/>
            <person name="Januszkiewicz K."/>
            <person name="Wedrychowicz H."/>
        </authorList>
    </citation>
    <scope>NUCLEOTIDE SEQUENCE [LARGE SCALE GENOMIC DNA]</scope>
    <source>
        <strain evidence="1 2">DSM 17477</strain>
    </source>
</reference>
<accession>A0A1M6F3W9</accession>
<name>A0A1M6F3W9_9FIRM</name>
<keyword evidence="1" id="KW-0489">Methyltransferase</keyword>